<geneLocation type="plasmid" evidence="2">
    <name>unnamed</name>
</geneLocation>
<evidence type="ECO:0000259" key="1">
    <source>
        <dbReference type="PROSITE" id="PS50943"/>
    </source>
</evidence>
<keyword evidence="3" id="KW-1185">Reference proteome</keyword>
<dbReference type="PROSITE" id="PS50943">
    <property type="entry name" value="HTH_CROC1"/>
    <property type="match status" value="1"/>
</dbReference>
<protein>
    <submittedName>
        <fullName evidence="2">Helix-turn-helix transcriptional regulator</fullName>
    </submittedName>
</protein>
<dbReference type="Pfam" id="PF13560">
    <property type="entry name" value="HTH_31"/>
    <property type="match status" value="1"/>
</dbReference>
<dbReference type="InterPro" id="IPR010982">
    <property type="entry name" value="Lambda_DNA-bd_dom_sf"/>
</dbReference>
<feature type="domain" description="HTH cro/C1-type" evidence="1">
    <location>
        <begin position="16"/>
        <end position="69"/>
    </location>
</feature>
<accession>A0ABU5I7K6</accession>
<sequence length="95" mass="10634">MPPAITKTLAALGANLRLARERRGMTIRDLAAQLNASVPTIISLERGEASVSMAVYAAALLFYERLEWLPDLMDPQFDREALRIELAGIRPRSRR</sequence>
<dbReference type="CDD" id="cd00093">
    <property type="entry name" value="HTH_XRE"/>
    <property type="match status" value="1"/>
</dbReference>
<keyword evidence="2" id="KW-0614">Plasmid</keyword>
<dbReference type="Proteomes" id="UP001293718">
    <property type="component" value="Unassembled WGS sequence"/>
</dbReference>
<evidence type="ECO:0000313" key="2">
    <source>
        <dbReference type="EMBL" id="MDZ5455080.1"/>
    </source>
</evidence>
<dbReference type="RefSeq" id="WP_322464174.1">
    <property type="nucleotide sequence ID" value="NZ_JAXOJX010000001.1"/>
</dbReference>
<dbReference type="Gene3D" id="1.10.260.40">
    <property type="entry name" value="lambda repressor-like DNA-binding domains"/>
    <property type="match status" value="1"/>
</dbReference>
<dbReference type="SUPFAM" id="SSF47413">
    <property type="entry name" value="lambda repressor-like DNA-binding domains"/>
    <property type="match status" value="1"/>
</dbReference>
<dbReference type="InterPro" id="IPR001387">
    <property type="entry name" value="Cro/C1-type_HTH"/>
</dbReference>
<evidence type="ECO:0000313" key="3">
    <source>
        <dbReference type="Proteomes" id="UP001293718"/>
    </source>
</evidence>
<reference evidence="2 3" key="1">
    <citation type="submission" date="2023-11" db="EMBL/GenBank/DDBJ databases">
        <title>Draft genome of Azohydromonas lata strain H1 (DSM1123), a polyhydroxyalkanoate producer.</title>
        <authorList>
            <person name="Traversa D."/>
            <person name="D'Addabbo P."/>
            <person name="Pazzani C."/>
            <person name="Manzari C."/>
            <person name="Chiara M."/>
            <person name="Scrascia M."/>
        </authorList>
    </citation>
    <scope>NUCLEOTIDE SEQUENCE [LARGE SCALE GENOMIC DNA]</scope>
    <source>
        <strain evidence="2 3">H1</strain>
        <plasmid evidence="2">unnamed</plasmid>
    </source>
</reference>
<comment type="caution">
    <text evidence="2">The sequence shown here is derived from an EMBL/GenBank/DDBJ whole genome shotgun (WGS) entry which is preliminary data.</text>
</comment>
<gene>
    <name evidence="2" type="ORF">SM757_00695</name>
</gene>
<proteinExistence type="predicted"/>
<name>A0ABU5I7K6_9BURK</name>
<dbReference type="EMBL" id="JAXOJX010000001">
    <property type="protein sequence ID" value="MDZ5455080.1"/>
    <property type="molecule type" value="Genomic_DNA"/>
</dbReference>
<organism evidence="2 3">
    <name type="scientific">Azohydromonas lata</name>
    <dbReference type="NCBI Taxonomy" id="45677"/>
    <lineage>
        <taxon>Bacteria</taxon>
        <taxon>Pseudomonadati</taxon>
        <taxon>Pseudomonadota</taxon>
        <taxon>Betaproteobacteria</taxon>
        <taxon>Burkholderiales</taxon>
        <taxon>Sphaerotilaceae</taxon>
        <taxon>Azohydromonas</taxon>
    </lineage>
</organism>
<dbReference type="SMART" id="SM00530">
    <property type="entry name" value="HTH_XRE"/>
    <property type="match status" value="1"/>
</dbReference>